<reference evidence="1" key="1">
    <citation type="journal article" date="2021" name="New Phytol.">
        <title>Evolutionary innovations through gain and loss of genes in the ectomycorrhizal Boletales.</title>
        <authorList>
            <person name="Wu G."/>
            <person name="Miyauchi S."/>
            <person name="Morin E."/>
            <person name="Kuo A."/>
            <person name="Drula E."/>
            <person name="Varga T."/>
            <person name="Kohler A."/>
            <person name="Feng B."/>
            <person name="Cao Y."/>
            <person name="Lipzen A."/>
            <person name="Daum C."/>
            <person name="Hundley H."/>
            <person name="Pangilinan J."/>
            <person name="Johnson J."/>
            <person name="Barry K."/>
            <person name="LaButti K."/>
            <person name="Ng V."/>
            <person name="Ahrendt S."/>
            <person name="Min B."/>
            <person name="Choi I.G."/>
            <person name="Park H."/>
            <person name="Plett J.M."/>
            <person name="Magnuson J."/>
            <person name="Spatafora J.W."/>
            <person name="Nagy L.G."/>
            <person name="Henrissat B."/>
            <person name="Grigoriev I.V."/>
            <person name="Yang Z.L."/>
            <person name="Xu J."/>
            <person name="Martin F.M."/>
        </authorList>
    </citation>
    <scope>NUCLEOTIDE SEQUENCE</scope>
    <source>
        <strain evidence="1">KUC20120723A-06</strain>
    </source>
</reference>
<gene>
    <name evidence="1" type="ORF">BV22DRAFT_1041300</name>
</gene>
<accession>A0ACB8B0R4</accession>
<organism evidence="1 2">
    <name type="scientific">Leucogyrophana mollusca</name>
    <dbReference type="NCBI Taxonomy" id="85980"/>
    <lineage>
        <taxon>Eukaryota</taxon>
        <taxon>Fungi</taxon>
        <taxon>Dikarya</taxon>
        <taxon>Basidiomycota</taxon>
        <taxon>Agaricomycotina</taxon>
        <taxon>Agaricomycetes</taxon>
        <taxon>Agaricomycetidae</taxon>
        <taxon>Boletales</taxon>
        <taxon>Boletales incertae sedis</taxon>
        <taxon>Leucogyrophana</taxon>
    </lineage>
</organism>
<evidence type="ECO:0000313" key="2">
    <source>
        <dbReference type="Proteomes" id="UP000790709"/>
    </source>
</evidence>
<protein>
    <submittedName>
        <fullName evidence="1">Uncharacterized protein</fullName>
    </submittedName>
</protein>
<feature type="non-terminal residue" evidence="1">
    <location>
        <position position="1"/>
    </location>
</feature>
<keyword evidence="2" id="KW-1185">Reference proteome</keyword>
<dbReference type="Proteomes" id="UP000790709">
    <property type="component" value="Unassembled WGS sequence"/>
</dbReference>
<dbReference type="EMBL" id="MU266707">
    <property type="protein sequence ID" value="KAH7918999.1"/>
    <property type="molecule type" value="Genomic_DNA"/>
</dbReference>
<sequence length="81" mass="8625">VVVSGGRAKVQSKGRRVGKTSAQKARRQTPGRPHALVSAHERPTCAHRDAHALCCPPPDVLFPPLLHWPSYASHCGELAGG</sequence>
<comment type="caution">
    <text evidence="1">The sequence shown here is derived from an EMBL/GenBank/DDBJ whole genome shotgun (WGS) entry which is preliminary data.</text>
</comment>
<feature type="non-terminal residue" evidence="1">
    <location>
        <position position="81"/>
    </location>
</feature>
<name>A0ACB8B0R4_9AGAM</name>
<proteinExistence type="predicted"/>
<evidence type="ECO:0000313" key="1">
    <source>
        <dbReference type="EMBL" id="KAH7918999.1"/>
    </source>
</evidence>